<dbReference type="PANTHER" id="PTHR11188:SF176">
    <property type="entry name" value="ARRESTIN DOMAIN-CONTAINING PROTEIN 1"/>
    <property type="match status" value="1"/>
</dbReference>
<evidence type="ECO:0000256" key="2">
    <source>
        <dbReference type="ARBA" id="ARBA00022606"/>
    </source>
</evidence>
<dbReference type="Pfam" id="PF02752">
    <property type="entry name" value="Arrestin_C"/>
    <property type="match status" value="1"/>
</dbReference>
<evidence type="ECO:0000256" key="1">
    <source>
        <dbReference type="ARBA" id="ARBA00005298"/>
    </source>
</evidence>
<dbReference type="EMBL" id="JAQQBR010000002">
    <property type="protein sequence ID" value="KAK0181328.1"/>
    <property type="molecule type" value="Genomic_DNA"/>
</dbReference>
<dbReference type="InterPro" id="IPR011021">
    <property type="entry name" value="Arrestin-like_N"/>
</dbReference>
<evidence type="ECO:0000313" key="6">
    <source>
        <dbReference type="Proteomes" id="UP001168972"/>
    </source>
</evidence>
<feature type="domain" description="Arrestin C-terminal-like" evidence="4">
    <location>
        <begin position="178"/>
        <end position="311"/>
    </location>
</feature>
<evidence type="ECO:0000313" key="5">
    <source>
        <dbReference type="EMBL" id="KAK0181328.1"/>
    </source>
</evidence>
<feature type="region of interest" description="Disordered" evidence="3">
    <location>
        <begin position="329"/>
        <end position="377"/>
    </location>
</feature>
<dbReference type="Pfam" id="PF00339">
    <property type="entry name" value="Arrestin_N"/>
    <property type="match status" value="1"/>
</dbReference>
<accession>A0AA39L128</accession>
<dbReference type="Gene3D" id="2.60.40.640">
    <property type="match status" value="2"/>
</dbReference>
<protein>
    <recommendedName>
        <fullName evidence="4">Arrestin C-terminal-like domain-containing protein</fullName>
    </recommendedName>
</protein>
<comment type="similarity">
    <text evidence="1">Belongs to the arrestin family.</text>
</comment>
<comment type="caution">
    <text evidence="5">The sequence shown here is derived from an EMBL/GenBank/DDBJ whole genome shotgun (WGS) entry which is preliminary data.</text>
</comment>
<reference evidence="5" key="1">
    <citation type="journal article" date="2023" name="bioRxiv">
        <title>Scaffold-level genome assemblies of two parasitoid biocontrol wasps reveal the parthenogenesis mechanism and an associated novel virus.</title>
        <authorList>
            <person name="Inwood S."/>
            <person name="Skelly J."/>
            <person name="Guhlin J."/>
            <person name="Harrop T."/>
            <person name="Goldson S."/>
            <person name="Dearden P."/>
        </authorList>
    </citation>
    <scope>NUCLEOTIDE SEQUENCE</scope>
    <source>
        <strain evidence="5">Lincoln</strain>
        <tissue evidence="5">Whole body</tissue>
    </source>
</reference>
<reference evidence="5" key="2">
    <citation type="submission" date="2023-03" db="EMBL/GenBank/DDBJ databases">
        <authorList>
            <person name="Inwood S.N."/>
            <person name="Skelly J.G."/>
            <person name="Guhlin J."/>
            <person name="Harrop T.W.R."/>
            <person name="Goldson S.G."/>
            <person name="Dearden P.K."/>
        </authorList>
    </citation>
    <scope>NUCLEOTIDE SEQUENCE</scope>
    <source>
        <strain evidence="5">Lincoln</strain>
        <tissue evidence="5">Whole body</tissue>
    </source>
</reference>
<sequence>MGLKDFRIVFDNPWNTYYPGQTLSGRVIIAVDSPKKIRGINVKLKGEANTCWATDRQEINHEGHYENESQTVTGHEEYFNIQYNILGSPSGGEIELPVGENSYPFTCALPPNLPSSFEHDYGHVRYTVKATIDRPWKFDHETKMAFTVVSNFDLNKETRAMEPIHMEMSKTFCCLCCGSPPLNVNVILPVKGYVPGQTMIARLNIDNKSGIIVETVKLILRKIVTFRANNPRTDTRRDKIIVAEVSKGPIEAHATADYEQKLDIPPLPPSNLTNCGIIDLEYNFKVEACVSGWYHRNLKSNTLVFIGTVPLLNYQSLILPSPTKIGFNSGDGNDAHPDKSADPTYGGYPSGYPAFSPGSGYPSSTTPTAPEPPPNYNSDIPAQIQPNSNIYPNLPPPSYEEAGWSVRSLRERGESEHVLGNHGHFAPRYPVYNFKQL</sequence>
<feature type="compositionally biased region" description="Low complexity" evidence="3">
    <location>
        <begin position="356"/>
        <end position="368"/>
    </location>
</feature>
<dbReference type="PANTHER" id="PTHR11188">
    <property type="entry name" value="ARRESTIN DOMAIN CONTAINING PROTEIN"/>
    <property type="match status" value="1"/>
</dbReference>
<dbReference type="InterPro" id="IPR014756">
    <property type="entry name" value="Ig_E-set"/>
</dbReference>
<name>A0AA39L128_MICHY</name>
<organism evidence="5 6">
    <name type="scientific">Microctonus hyperodae</name>
    <name type="common">Parasitoid wasp</name>
    <dbReference type="NCBI Taxonomy" id="165561"/>
    <lineage>
        <taxon>Eukaryota</taxon>
        <taxon>Metazoa</taxon>
        <taxon>Ecdysozoa</taxon>
        <taxon>Arthropoda</taxon>
        <taxon>Hexapoda</taxon>
        <taxon>Insecta</taxon>
        <taxon>Pterygota</taxon>
        <taxon>Neoptera</taxon>
        <taxon>Endopterygota</taxon>
        <taxon>Hymenoptera</taxon>
        <taxon>Apocrita</taxon>
        <taxon>Ichneumonoidea</taxon>
        <taxon>Braconidae</taxon>
        <taxon>Euphorinae</taxon>
        <taxon>Microctonus</taxon>
    </lineage>
</organism>
<evidence type="ECO:0000256" key="3">
    <source>
        <dbReference type="SAM" id="MobiDB-lite"/>
    </source>
</evidence>
<dbReference type="InterPro" id="IPR014752">
    <property type="entry name" value="Arrestin-like_C"/>
</dbReference>
<evidence type="ECO:0000259" key="4">
    <source>
        <dbReference type="SMART" id="SM01017"/>
    </source>
</evidence>
<dbReference type="Proteomes" id="UP001168972">
    <property type="component" value="Unassembled WGS sequence"/>
</dbReference>
<dbReference type="InterPro" id="IPR011022">
    <property type="entry name" value="Arrestin_C-like"/>
</dbReference>
<dbReference type="AlphaFoldDB" id="A0AA39L128"/>
<dbReference type="GO" id="GO:0005737">
    <property type="term" value="C:cytoplasm"/>
    <property type="evidence" value="ECO:0007669"/>
    <property type="project" value="TreeGrafter"/>
</dbReference>
<dbReference type="SMART" id="SM01017">
    <property type="entry name" value="Arrestin_C"/>
    <property type="match status" value="1"/>
</dbReference>
<dbReference type="GO" id="GO:0015031">
    <property type="term" value="P:protein transport"/>
    <property type="evidence" value="ECO:0007669"/>
    <property type="project" value="TreeGrafter"/>
</dbReference>
<dbReference type="SUPFAM" id="SSF81296">
    <property type="entry name" value="E set domains"/>
    <property type="match status" value="2"/>
</dbReference>
<dbReference type="InterPro" id="IPR050357">
    <property type="entry name" value="Arrestin_domain-protein"/>
</dbReference>
<keyword evidence="2" id="KW-0716">Sensory transduction</keyword>
<proteinExistence type="inferred from homology"/>
<keyword evidence="6" id="KW-1185">Reference proteome</keyword>
<gene>
    <name evidence="5" type="ORF">PV327_003621</name>
</gene>